<dbReference type="EMBL" id="JABXJJ020000007">
    <property type="protein sequence ID" value="MDI5968999.1"/>
    <property type="molecule type" value="Genomic_DNA"/>
</dbReference>
<dbReference type="Proteomes" id="UP001156398">
    <property type="component" value="Unassembled WGS sequence"/>
</dbReference>
<sequence>MPVLAGHARRLVVPGERRLLGLAGPPGAGKSTLAAALCDTLGPAVAARVPMDGFHLANRVLDRLGLADRKGSPATFDAGGFQSLLRRLRAGTEEVVYAPEFLRELEEPVAGALGVPRGVPLVVVEGNYLLLDDGPWHGTSALFDEIWYLRPPEPLRRERLFQRHVHHGRTPSAAEAWVAANDGPNADTVAATAGRADKIVAGEGS</sequence>
<gene>
    <name evidence="2" type="ORF">POF43_016765</name>
    <name evidence="3" type="ORF">POF50_006510</name>
</gene>
<proteinExistence type="predicted"/>
<evidence type="ECO:0000313" key="3">
    <source>
        <dbReference type="EMBL" id="MDI5968999.1"/>
    </source>
</evidence>
<dbReference type="PANTHER" id="PTHR10285">
    <property type="entry name" value="URIDINE KINASE"/>
    <property type="match status" value="1"/>
</dbReference>
<evidence type="ECO:0000313" key="2">
    <source>
        <dbReference type="EMBL" id="MDI5964353.1"/>
    </source>
</evidence>
<keyword evidence="3" id="KW-0418">Kinase</keyword>
<dbReference type="SUPFAM" id="SSF52540">
    <property type="entry name" value="P-loop containing nucleoside triphosphate hydrolases"/>
    <property type="match status" value="1"/>
</dbReference>
<reference evidence="3 4" key="1">
    <citation type="submission" date="2023-05" db="EMBL/GenBank/DDBJ databases">
        <title>Streptantibioticus silvisoli sp. nov., acidotolerant actinomycetes 1 from pine litter.</title>
        <authorList>
            <person name="Swiecimska M."/>
            <person name="Golinska P."/>
            <person name="Sangal V."/>
            <person name="Wachnowicz B."/>
            <person name="Goodfellow M."/>
        </authorList>
    </citation>
    <scope>NUCLEOTIDE SEQUENCE</scope>
    <source>
        <strain evidence="3">SL13</strain>
        <strain evidence="2 4">SL54</strain>
    </source>
</reference>
<name>A0AA90KFJ4_9ACTN</name>
<protein>
    <submittedName>
        <fullName evidence="3">Nucleoside/nucleotide kinase family protein</fullName>
    </submittedName>
</protein>
<dbReference type="Gene3D" id="3.40.50.300">
    <property type="entry name" value="P-loop containing nucleotide triphosphate hydrolases"/>
    <property type="match status" value="3"/>
</dbReference>
<organism evidence="3">
    <name type="scientific">Streptantibioticus silvisoli</name>
    <dbReference type="NCBI Taxonomy" id="2705255"/>
    <lineage>
        <taxon>Bacteria</taxon>
        <taxon>Bacillati</taxon>
        <taxon>Actinomycetota</taxon>
        <taxon>Actinomycetes</taxon>
        <taxon>Kitasatosporales</taxon>
        <taxon>Streptomycetaceae</taxon>
        <taxon>Streptantibioticus</taxon>
    </lineage>
</organism>
<feature type="domain" description="AAA+ ATPase" evidence="1">
    <location>
        <begin position="16"/>
        <end position="153"/>
    </location>
</feature>
<dbReference type="EMBL" id="JAAGKO020000023">
    <property type="protein sequence ID" value="MDI5964353.1"/>
    <property type="molecule type" value="Genomic_DNA"/>
</dbReference>
<dbReference type="NCBIfam" id="NF006743">
    <property type="entry name" value="PRK09270.1-2"/>
    <property type="match status" value="1"/>
</dbReference>
<evidence type="ECO:0000259" key="1">
    <source>
        <dbReference type="SMART" id="SM00382"/>
    </source>
</evidence>
<keyword evidence="4" id="KW-1185">Reference proteome</keyword>
<keyword evidence="3" id="KW-0808">Transferase</keyword>
<dbReference type="InterPro" id="IPR027417">
    <property type="entry name" value="P-loop_NTPase"/>
</dbReference>
<dbReference type="InterPro" id="IPR003593">
    <property type="entry name" value="AAA+_ATPase"/>
</dbReference>
<comment type="caution">
    <text evidence="3">The sequence shown here is derived from an EMBL/GenBank/DDBJ whole genome shotgun (WGS) entry which is preliminary data.</text>
</comment>
<dbReference type="AlphaFoldDB" id="A0AA90KFJ4"/>
<dbReference type="GO" id="GO:0016301">
    <property type="term" value="F:kinase activity"/>
    <property type="evidence" value="ECO:0007669"/>
    <property type="project" value="UniProtKB-KW"/>
</dbReference>
<dbReference type="SMART" id="SM00382">
    <property type="entry name" value="AAA"/>
    <property type="match status" value="1"/>
</dbReference>
<evidence type="ECO:0000313" key="4">
    <source>
        <dbReference type="Proteomes" id="UP001156398"/>
    </source>
</evidence>
<accession>A0AA90KFJ4</accession>